<gene>
    <name evidence="4" type="ORF">D1B32_11535</name>
</gene>
<proteinExistence type="predicted"/>
<evidence type="ECO:0008006" key="6">
    <source>
        <dbReference type="Google" id="ProtNLM"/>
    </source>
</evidence>
<dbReference type="OrthoDB" id="9793394at2"/>
<evidence type="ECO:0000313" key="5">
    <source>
        <dbReference type="Proteomes" id="UP000285456"/>
    </source>
</evidence>
<name>A0A417YGC9_9BACI</name>
<keyword evidence="2" id="KW-0808">Transferase</keyword>
<dbReference type="EMBL" id="QWEH01000007">
    <property type="protein sequence ID" value="RHW31863.1"/>
    <property type="molecule type" value="Genomic_DNA"/>
</dbReference>
<evidence type="ECO:0000256" key="1">
    <source>
        <dbReference type="ARBA" id="ARBA00022649"/>
    </source>
</evidence>
<dbReference type="AlphaFoldDB" id="A0A417YGC9"/>
<dbReference type="RefSeq" id="WP_118889421.1">
    <property type="nucleotide sequence ID" value="NZ_PHUT01000007.1"/>
</dbReference>
<protein>
    <recommendedName>
        <fullName evidence="6">GNAT family N-acetyltransferase</fullName>
    </recommendedName>
</protein>
<keyword evidence="5" id="KW-1185">Reference proteome</keyword>
<keyword evidence="3" id="KW-0012">Acyltransferase</keyword>
<dbReference type="PANTHER" id="PTHR36449:SF1">
    <property type="entry name" value="ACETYLTRANSFERASE"/>
    <property type="match status" value="1"/>
</dbReference>
<evidence type="ECO:0000256" key="2">
    <source>
        <dbReference type="ARBA" id="ARBA00022679"/>
    </source>
</evidence>
<evidence type="ECO:0000313" key="4">
    <source>
        <dbReference type="EMBL" id="RHW31863.1"/>
    </source>
</evidence>
<comment type="caution">
    <text evidence="4">The sequence shown here is derived from an EMBL/GenBank/DDBJ whole genome shotgun (WGS) entry which is preliminary data.</text>
</comment>
<dbReference type="Gene3D" id="3.40.630.30">
    <property type="match status" value="1"/>
</dbReference>
<dbReference type="Proteomes" id="UP000285456">
    <property type="component" value="Unassembled WGS sequence"/>
</dbReference>
<evidence type="ECO:0000256" key="3">
    <source>
        <dbReference type="ARBA" id="ARBA00023315"/>
    </source>
</evidence>
<organism evidence="4 5">
    <name type="scientific">Oceanobacillus profundus</name>
    <dbReference type="NCBI Taxonomy" id="372463"/>
    <lineage>
        <taxon>Bacteria</taxon>
        <taxon>Bacillati</taxon>
        <taxon>Bacillota</taxon>
        <taxon>Bacilli</taxon>
        <taxon>Bacillales</taxon>
        <taxon>Bacillaceae</taxon>
        <taxon>Oceanobacillus</taxon>
    </lineage>
</organism>
<sequence length="180" mass="21304">MNLKEIKVLEVEPELIENFKCRDEKVKRYLIEESRKREEMNLTRTTVFIEETTGEVIGYYAMHAAYTKLAKYIRRGTEREIEEWGPIMYTDQDVDYPSIKLHFFGRCDNDLYKGIGSQFLMHFLNKCYQLTKVIGFSLIALECKTDLKQYYKDHGFKCIGSDGERKVMAMKSTDLKELFE</sequence>
<accession>A0A417YGC9</accession>
<dbReference type="SUPFAM" id="SSF55729">
    <property type="entry name" value="Acyl-CoA N-acyltransferases (Nat)"/>
    <property type="match status" value="1"/>
</dbReference>
<reference evidence="4 5" key="1">
    <citation type="journal article" date="2007" name="Int. J. Syst. Evol. Microbiol.">
        <title>Oceanobacillus profundus sp. nov., isolated from a deep-sea sediment core.</title>
        <authorList>
            <person name="Kim Y.G."/>
            <person name="Choi D.H."/>
            <person name="Hyun S."/>
            <person name="Cho B.C."/>
        </authorList>
    </citation>
    <scope>NUCLEOTIDE SEQUENCE [LARGE SCALE GENOMIC DNA]</scope>
    <source>
        <strain evidence="4 5">DSM 18246</strain>
    </source>
</reference>
<dbReference type="InterPro" id="IPR016181">
    <property type="entry name" value="Acyl_CoA_acyltransferase"/>
</dbReference>
<dbReference type="GO" id="GO:0016746">
    <property type="term" value="F:acyltransferase activity"/>
    <property type="evidence" value="ECO:0007669"/>
    <property type="project" value="UniProtKB-KW"/>
</dbReference>
<keyword evidence="1" id="KW-1277">Toxin-antitoxin system</keyword>
<dbReference type="PANTHER" id="PTHR36449">
    <property type="entry name" value="ACETYLTRANSFERASE-RELATED"/>
    <property type="match status" value="1"/>
</dbReference>